<evidence type="ECO:0000256" key="2">
    <source>
        <dbReference type="ARBA" id="ARBA00019012"/>
    </source>
</evidence>
<dbReference type="InterPro" id="IPR000905">
    <property type="entry name" value="Gcp-like_dom"/>
</dbReference>
<name>A0ABN6CWL0_9GAMM</name>
<feature type="domain" description="Gcp-like" evidence="4">
    <location>
        <begin position="34"/>
        <end position="165"/>
    </location>
</feature>
<dbReference type="InterPro" id="IPR043129">
    <property type="entry name" value="ATPase_NBD"/>
</dbReference>
<dbReference type="Gene3D" id="3.30.420.40">
    <property type="match status" value="2"/>
</dbReference>
<dbReference type="SUPFAM" id="SSF53067">
    <property type="entry name" value="Actin-like ATPase domain"/>
    <property type="match status" value="2"/>
</dbReference>
<gene>
    <name evidence="5" type="ORF">THMIRHAM_12110</name>
</gene>
<accession>A0ABN6CWL0</accession>
<reference evidence="5" key="1">
    <citation type="journal article" date="2022" name="Arch. Microbiol.">
        <title>Thiomicrorhabdus immobilis sp. nov., a mesophilic sulfur-oxidizing bacterium isolated from sediment of a brackish lake in northern Japan.</title>
        <authorList>
            <person name="Kojima H."/>
            <person name="Mochizuki J."/>
            <person name="Kanda M."/>
            <person name="Watanabe T."/>
            <person name="Fukui M."/>
        </authorList>
    </citation>
    <scope>NUCLEOTIDE SEQUENCE</scope>
    <source>
        <strain evidence="5">Am19</strain>
    </source>
</reference>
<dbReference type="PANTHER" id="PTHR11735:SF11">
    <property type="entry name" value="TRNA THREONYLCARBAMOYLADENOSINE BIOSYNTHESIS PROTEIN TSAB"/>
    <property type="match status" value="1"/>
</dbReference>
<keyword evidence="6" id="KW-1185">Reference proteome</keyword>
<dbReference type="Pfam" id="PF00814">
    <property type="entry name" value="TsaD"/>
    <property type="match status" value="1"/>
</dbReference>
<sequence>MPQTTMPNVLAIETSTAACSVALIYKDKTYSRHEILPQKHAHRVLAMVDEVLLEAGIDSSAVDLLAYGEGPGAFTGIRIASGVIQGLALGWNKPVVAVSSLLAMAEEVFHSEKPNVDVEWAALLDARMNEVYLMVGEYCAETEKITAREPILISPDKVQEWLGVNGVIGVGDIETEYPQLKALFTEWHATLPNAVSIARLALRDRQAAMSLEKSIPNPLYLRNHIADTIEERKLKKQVK</sequence>
<dbReference type="Proteomes" id="UP001054820">
    <property type="component" value="Chromosome"/>
</dbReference>
<evidence type="ECO:0000313" key="5">
    <source>
        <dbReference type="EMBL" id="BCN93426.1"/>
    </source>
</evidence>
<organism evidence="5 6">
    <name type="scientific">Thiomicrorhabdus immobilis</name>
    <dbReference type="NCBI Taxonomy" id="2791037"/>
    <lineage>
        <taxon>Bacteria</taxon>
        <taxon>Pseudomonadati</taxon>
        <taxon>Pseudomonadota</taxon>
        <taxon>Gammaproteobacteria</taxon>
        <taxon>Thiotrichales</taxon>
        <taxon>Piscirickettsiaceae</taxon>
        <taxon>Thiomicrorhabdus</taxon>
    </lineage>
</organism>
<dbReference type="InterPro" id="IPR022496">
    <property type="entry name" value="T6A_TsaB"/>
</dbReference>
<evidence type="ECO:0000313" key="6">
    <source>
        <dbReference type="Proteomes" id="UP001054820"/>
    </source>
</evidence>
<evidence type="ECO:0000259" key="4">
    <source>
        <dbReference type="Pfam" id="PF00814"/>
    </source>
</evidence>
<dbReference type="RefSeq" id="WP_237260547.1">
    <property type="nucleotide sequence ID" value="NZ_AP024202.1"/>
</dbReference>
<dbReference type="PANTHER" id="PTHR11735">
    <property type="entry name" value="TRNA N6-ADENOSINE THREONYLCARBAMOYLTRANSFERASE"/>
    <property type="match status" value="1"/>
</dbReference>
<evidence type="ECO:0000256" key="3">
    <source>
        <dbReference type="ARBA" id="ARBA00032446"/>
    </source>
</evidence>
<dbReference type="EMBL" id="AP024202">
    <property type="protein sequence ID" value="BCN93426.1"/>
    <property type="molecule type" value="Genomic_DNA"/>
</dbReference>
<dbReference type="NCBIfam" id="TIGR03725">
    <property type="entry name" value="T6A_YeaZ"/>
    <property type="match status" value="1"/>
</dbReference>
<comment type="similarity">
    <text evidence="1">Belongs to the KAE1 / TsaD family. TsaB subfamily.</text>
</comment>
<evidence type="ECO:0000256" key="1">
    <source>
        <dbReference type="ARBA" id="ARBA00010493"/>
    </source>
</evidence>
<protein>
    <recommendedName>
        <fullName evidence="2">tRNA threonylcarbamoyladenosine biosynthesis protein TsaB</fullName>
    </recommendedName>
    <alternativeName>
        <fullName evidence="3">t(6)A37 threonylcarbamoyladenosine biosynthesis protein TsaB</fullName>
    </alternativeName>
</protein>
<dbReference type="CDD" id="cd24032">
    <property type="entry name" value="ASKHA_NBD_TsaB"/>
    <property type="match status" value="1"/>
</dbReference>
<proteinExistence type="inferred from homology"/>